<organism evidence="1">
    <name type="scientific">Anguilla anguilla</name>
    <name type="common">European freshwater eel</name>
    <name type="synonym">Muraena anguilla</name>
    <dbReference type="NCBI Taxonomy" id="7936"/>
    <lineage>
        <taxon>Eukaryota</taxon>
        <taxon>Metazoa</taxon>
        <taxon>Chordata</taxon>
        <taxon>Craniata</taxon>
        <taxon>Vertebrata</taxon>
        <taxon>Euteleostomi</taxon>
        <taxon>Actinopterygii</taxon>
        <taxon>Neopterygii</taxon>
        <taxon>Teleostei</taxon>
        <taxon>Anguilliformes</taxon>
        <taxon>Anguillidae</taxon>
        <taxon>Anguilla</taxon>
    </lineage>
</organism>
<reference evidence="1" key="2">
    <citation type="journal article" date="2015" name="Fish Shellfish Immunol.">
        <title>Early steps in the European eel (Anguilla anguilla)-Vibrio vulnificus interaction in the gills: Role of the RtxA13 toxin.</title>
        <authorList>
            <person name="Callol A."/>
            <person name="Pajuelo D."/>
            <person name="Ebbesson L."/>
            <person name="Teles M."/>
            <person name="MacKenzie S."/>
            <person name="Amaro C."/>
        </authorList>
    </citation>
    <scope>NUCLEOTIDE SEQUENCE</scope>
</reference>
<accession>A0A0E9WMQ9</accession>
<evidence type="ECO:0000313" key="1">
    <source>
        <dbReference type="EMBL" id="JAH90840.1"/>
    </source>
</evidence>
<reference evidence="1" key="1">
    <citation type="submission" date="2014-11" db="EMBL/GenBank/DDBJ databases">
        <authorList>
            <person name="Amaro Gonzalez C."/>
        </authorList>
    </citation>
    <scope>NUCLEOTIDE SEQUENCE</scope>
</reference>
<protein>
    <submittedName>
        <fullName evidence="1">Uncharacterized protein</fullName>
    </submittedName>
</protein>
<proteinExistence type="predicted"/>
<sequence>MSVSVGLNSCLNDVQLLFLFNQCAFSNYRSYGPRHILIADKPRSSITAVNWRMERTVHSPSSGPFNYTSTHRDQIWVYTW</sequence>
<dbReference type="EMBL" id="GBXM01017737">
    <property type="protein sequence ID" value="JAH90840.1"/>
    <property type="molecule type" value="Transcribed_RNA"/>
</dbReference>
<name>A0A0E9WMQ9_ANGAN</name>
<dbReference type="AlphaFoldDB" id="A0A0E9WMQ9"/>